<dbReference type="PROSITE" id="PS50119">
    <property type="entry name" value="ZF_BBOX"/>
    <property type="match status" value="2"/>
</dbReference>
<feature type="coiled-coil region" evidence="2">
    <location>
        <begin position="108"/>
        <end position="164"/>
    </location>
</feature>
<evidence type="ECO:0000259" key="4">
    <source>
        <dbReference type="PROSITE" id="PS50119"/>
    </source>
</evidence>
<evidence type="ECO:0000313" key="6">
    <source>
        <dbReference type="RefSeq" id="XP_022336750.1"/>
    </source>
</evidence>
<evidence type="ECO:0000256" key="1">
    <source>
        <dbReference type="PROSITE-ProRule" id="PRU00024"/>
    </source>
</evidence>
<keyword evidence="1" id="KW-0863">Zinc-finger</keyword>
<organism evidence="5 6">
    <name type="scientific">Crassostrea virginica</name>
    <name type="common">Eastern oyster</name>
    <dbReference type="NCBI Taxonomy" id="6565"/>
    <lineage>
        <taxon>Eukaryota</taxon>
        <taxon>Metazoa</taxon>
        <taxon>Spiralia</taxon>
        <taxon>Lophotrochozoa</taxon>
        <taxon>Mollusca</taxon>
        <taxon>Bivalvia</taxon>
        <taxon>Autobranchia</taxon>
        <taxon>Pteriomorphia</taxon>
        <taxon>Ostreida</taxon>
        <taxon>Ostreoidea</taxon>
        <taxon>Ostreidae</taxon>
        <taxon>Crassostrea</taxon>
    </lineage>
</organism>
<feature type="domain" description="B box-type" evidence="4">
    <location>
        <begin position="70"/>
        <end position="107"/>
    </location>
</feature>
<dbReference type="InterPro" id="IPR000315">
    <property type="entry name" value="Znf_B-box"/>
</dbReference>
<dbReference type="InterPro" id="IPR011042">
    <property type="entry name" value="6-blade_b-propeller_TolB-like"/>
</dbReference>
<accession>A0A8B8E9E9</accession>
<reference evidence="6" key="1">
    <citation type="submission" date="2025-08" db="UniProtKB">
        <authorList>
            <consortium name="RefSeq"/>
        </authorList>
    </citation>
    <scope>IDENTIFICATION</scope>
    <source>
        <tissue evidence="6">Whole sample</tissue>
    </source>
</reference>
<evidence type="ECO:0000313" key="5">
    <source>
        <dbReference type="Proteomes" id="UP000694844"/>
    </source>
</evidence>
<dbReference type="OrthoDB" id="27136at2759"/>
<dbReference type="GO" id="GO:0005654">
    <property type="term" value="C:nucleoplasm"/>
    <property type="evidence" value="ECO:0007669"/>
    <property type="project" value="TreeGrafter"/>
</dbReference>
<keyword evidence="5" id="KW-1185">Reference proteome</keyword>
<dbReference type="Pfam" id="PF00643">
    <property type="entry name" value="zf-B_box"/>
    <property type="match status" value="1"/>
</dbReference>
<protein>
    <submittedName>
        <fullName evidence="6">Tripartite motif-containing protein 3-like</fullName>
    </submittedName>
</protein>
<dbReference type="AlphaFoldDB" id="A0A8B8E9E9"/>
<dbReference type="SUPFAM" id="SSF101898">
    <property type="entry name" value="NHL repeat"/>
    <property type="match status" value="1"/>
</dbReference>
<dbReference type="PANTHER" id="PTHR25462:SF305">
    <property type="entry name" value="RING-TYPE DOMAIN-CONTAINING PROTEIN"/>
    <property type="match status" value="1"/>
</dbReference>
<dbReference type="SUPFAM" id="SSF57845">
    <property type="entry name" value="B-box zinc-binding domain"/>
    <property type="match status" value="1"/>
</dbReference>
<keyword evidence="2" id="KW-0175">Coiled coil</keyword>
<dbReference type="GeneID" id="111133011"/>
<dbReference type="KEGG" id="cvn:111133011"/>
<evidence type="ECO:0000256" key="3">
    <source>
        <dbReference type="SAM" id="MobiDB-lite"/>
    </source>
</evidence>
<evidence type="ECO:0000256" key="2">
    <source>
        <dbReference type="SAM" id="Coils"/>
    </source>
</evidence>
<gene>
    <name evidence="6" type="primary">LOC111133011</name>
</gene>
<sequence>MKSGSMETSVAQDVSRCDVCEEEAARMHCDPCVVSLCKVCVGEHFSSDLSRAHKIVDFKDRNSTPLLHKCSLHDNEPCELFCQQCGLPVCASCLSSDGHLGHSLSKYLHVLNERKEKVLKEKATLEEAIYPTYQFISDDAENAKAQLDKKYEDLLTLIETQEEDWHSKVKKVADKLKTKAKKMRRTQTERLQQHSDAMKAKLANIQTDISSCQNVLDTNDVSKLADFECLYVEKYTKLPEKIKQSLPTFNPGEIDRENLGKLFGKLSLVSLSSVASGYSFRTLDEPLQEPREETDRLASPTEPLQRPREENDRLAAPTTVTSIRIGHRHLYDVACQSEKEILTSGNGVMIRLYNINRKSQLSSIRTKSKKAPTNLAVTHSGDLVYSDSSSKTVNVVRGGKIHAVVTLRDWKPQGVCGTSSGELLVIMDREDKQESRVVRYSGGIARQSTQFDCQGKPLYSTGSIKYIAENRNLDVCVTDSKRKAVVVTSETGGLRFRYTGPSPTPRNKAFYPVGIATDSGSGILTADYFNQCVHVIAPDGQFLRYLDCGLQDPWGLCTDREDNLFVVECIHQRVTKVKYLQ</sequence>
<keyword evidence="1" id="KW-0479">Metal-binding</keyword>
<name>A0A8B8E9E9_CRAVI</name>
<dbReference type="SUPFAM" id="SSF58113">
    <property type="entry name" value="Apolipoprotein A-I"/>
    <property type="match status" value="1"/>
</dbReference>
<keyword evidence="1" id="KW-0862">Zinc</keyword>
<dbReference type="PANTHER" id="PTHR25462">
    <property type="entry name" value="BONUS, ISOFORM C-RELATED"/>
    <property type="match status" value="1"/>
</dbReference>
<dbReference type="Gene3D" id="3.30.160.60">
    <property type="entry name" value="Classic Zinc Finger"/>
    <property type="match status" value="1"/>
</dbReference>
<dbReference type="GO" id="GO:0008270">
    <property type="term" value="F:zinc ion binding"/>
    <property type="evidence" value="ECO:0007669"/>
    <property type="project" value="UniProtKB-KW"/>
</dbReference>
<dbReference type="InterPro" id="IPR047153">
    <property type="entry name" value="TRIM45/56/19-like"/>
</dbReference>
<proteinExistence type="predicted"/>
<dbReference type="SMART" id="SM00336">
    <property type="entry name" value="BBOX"/>
    <property type="match status" value="2"/>
</dbReference>
<feature type="domain" description="B box-type" evidence="4">
    <location>
        <begin position="12"/>
        <end position="58"/>
    </location>
</feature>
<dbReference type="RefSeq" id="XP_022336750.1">
    <property type="nucleotide sequence ID" value="XM_022481042.1"/>
</dbReference>
<dbReference type="Gene3D" id="2.120.10.30">
    <property type="entry name" value="TolB, C-terminal domain"/>
    <property type="match status" value="1"/>
</dbReference>
<dbReference type="Proteomes" id="UP000694844">
    <property type="component" value="Chromosome 5"/>
</dbReference>
<dbReference type="GO" id="GO:0061630">
    <property type="term" value="F:ubiquitin protein ligase activity"/>
    <property type="evidence" value="ECO:0007669"/>
    <property type="project" value="TreeGrafter"/>
</dbReference>
<feature type="compositionally biased region" description="Basic and acidic residues" evidence="3">
    <location>
        <begin position="284"/>
        <end position="296"/>
    </location>
</feature>
<feature type="region of interest" description="Disordered" evidence="3">
    <location>
        <begin position="284"/>
        <end position="312"/>
    </location>
</feature>